<keyword evidence="2" id="KW-0963">Cytoplasm</keyword>
<dbReference type="GO" id="GO:0043014">
    <property type="term" value="F:alpha-tubulin binding"/>
    <property type="evidence" value="ECO:0007669"/>
    <property type="project" value="TreeGrafter"/>
</dbReference>
<evidence type="ECO:0000256" key="7">
    <source>
        <dbReference type="ARBA" id="ARBA00023175"/>
    </source>
</evidence>
<keyword evidence="9" id="KW-0966">Cell projection</keyword>
<evidence type="ECO:0000256" key="5">
    <source>
        <dbReference type="ARBA" id="ARBA00022737"/>
    </source>
</evidence>
<accession>A0A1A9WA46</accession>
<dbReference type="PROSITE" id="PS51450">
    <property type="entry name" value="LRR"/>
    <property type="match status" value="3"/>
</dbReference>
<keyword evidence="5" id="KW-0677">Repeat</keyword>
<dbReference type="GO" id="GO:0030286">
    <property type="term" value="C:dynein complex"/>
    <property type="evidence" value="ECO:0007669"/>
    <property type="project" value="UniProtKB-KW"/>
</dbReference>
<dbReference type="SUPFAM" id="SSF52058">
    <property type="entry name" value="L domain-like"/>
    <property type="match status" value="1"/>
</dbReference>
<keyword evidence="7" id="KW-0505">Motor protein</keyword>
<sequence length="189" mass="21793">MSKATTIKEALKRWEDREKQSAIQAQTIELQFQWPPIEKMDNTLSTLVNCERLSLSTNMIEKIFGLTGMKNLRVLSLARNYIKQISGLEALAETLQELWISYNLIEKLKGLSALKNLRVLYISNNLIKDWTEFNRLQELEALEELVVVGNPISEGMDETTWRSECIKRLPTIKKLDGEPVVINEEQTQL</sequence>
<proteinExistence type="inferred from homology"/>
<keyword evidence="8" id="KW-0206">Cytoskeleton</keyword>
<dbReference type="InterPro" id="IPR025875">
    <property type="entry name" value="Leu-rich_rpt_4"/>
</dbReference>
<evidence type="ECO:0000256" key="6">
    <source>
        <dbReference type="ARBA" id="ARBA00023017"/>
    </source>
</evidence>
<dbReference type="Pfam" id="PF12799">
    <property type="entry name" value="LRR_4"/>
    <property type="match status" value="2"/>
</dbReference>
<name>A0A1A9WA46_9MUSC</name>
<dbReference type="GO" id="GO:0005930">
    <property type="term" value="C:axoneme"/>
    <property type="evidence" value="ECO:0007669"/>
    <property type="project" value="UniProtKB-SubCell"/>
</dbReference>
<dbReference type="Gene3D" id="3.80.10.10">
    <property type="entry name" value="Ribonuclease Inhibitor"/>
    <property type="match status" value="1"/>
</dbReference>
<evidence type="ECO:0000313" key="13">
    <source>
        <dbReference type="Proteomes" id="UP000091820"/>
    </source>
</evidence>
<keyword evidence="4" id="KW-0493">Microtubule</keyword>
<reference evidence="13" key="1">
    <citation type="submission" date="2014-03" db="EMBL/GenBank/DDBJ databases">
        <authorList>
            <person name="Aksoy S."/>
            <person name="Warren W."/>
            <person name="Wilson R.K."/>
        </authorList>
    </citation>
    <scope>NUCLEOTIDE SEQUENCE [LARGE SCALE GENOMIC DNA]</scope>
    <source>
        <strain evidence="13">IAEA</strain>
    </source>
</reference>
<dbReference type="FunFam" id="3.80.10.10:FF:000049">
    <property type="entry name" value="Dynein light chain 1"/>
    <property type="match status" value="1"/>
</dbReference>
<dbReference type="SMART" id="SM00365">
    <property type="entry name" value="LRR_SD22"/>
    <property type="match status" value="5"/>
</dbReference>
<organism evidence="12 13">
    <name type="scientific">Glossina brevipalpis</name>
    <dbReference type="NCBI Taxonomy" id="37001"/>
    <lineage>
        <taxon>Eukaryota</taxon>
        <taxon>Metazoa</taxon>
        <taxon>Ecdysozoa</taxon>
        <taxon>Arthropoda</taxon>
        <taxon>Hexapoda</taxon>
        <taxon>Insecta</taxon>
        <taxon>Pterygota</taxon>
        <taxon>Neoptera</taxon>
        <taxon>Endopterygota</taxon>
        <taxon>Diptera</taxon>
        <taxon>Brachycera</taxon>
        <taxon>Muscomorpha</taxon>
        <taxon>Hippoboscoidea</taxon>
        <taxon>Glossinidae</taxon>
        <taxon>Glossina</taxon>
    </lineage>
</organism>
<reference evidence="12" key="2">
    <citation type="submission" date="2020-05" db="UniProtKB">
        <authorList>
            <consortium name="EnsemblMetazoa"/>
        </authorList>
    </citation>
    <scope>IDENTIFICATION</scope>
    <source>
        <strain evidence="12">IAEA</strain>
    </source>
</reference>
<keyword evidence="13" id="KW-1185">Reference proteome</keyword>
<evidence type="ECO:0000256" key="9">
    <source>
        <dbReference type="ARBA" id="ARBA00023273"/>
    </source>
</evidence>
<evidence type="ECO:0000313" key="12">
    <source>
        <dbReference type="EnsemblMetazoa" id="GBRI011900-PA"/>
    </source>
</evidence>
<keyword evidence="6" id="KW-0243">Dynein</keyword>
<evidence type="ECO:0000256" key="10">
    <source>
        <dbReference type="ARBA" id="ARBA00049659"/>
    </source>
</evidence>
<evidence type="ECO:0000256" key="4">
    <source>
        <dbReference type="ARBA" id="ARBA00022701"/>
    </source>
</evidence>
<evidence type="ECO:0000256" key="2">
    <source>
        <dbReference type="ARBA" id="ARBA00022490"/>
    </source>
</evidence>
<protein>
    <recommendedName>
        <fullName evidence="11">Dynein axonemal light chain 1</fullName>
    </recommendedName>
</protein>
<dbReference type="GO" id="GO:0005874">
    <property type="term" value="C:microtubule"/>
    <property type="evidence" value="ECO:0007669"/>
    <property type="project" value="UniProtKB-KW"/>
</dbReference>
<comment type="subcellular location">
    <subcellularLocation>
        <location evidence="1">Cytoplasm</location>
        <location evidence="1">Cytoskeleton</location>
        <location evidence="1">Cilium axoneme</location>
    </subcellularLocation>
</comment>
<dbReference type="GO" id="GO:0045504">
    <property type="term" value="F:dynein heavy chain binding"/>
    <property type="evidence" value="ECO:0007669"/>
    <property type="project" value="TreeGrafter"/>
</dbReference>
<evidence type="ECO:0000256" key="1">
    <source>
        <dbReference type="ARBA" id="ARBA00004430"/>
    </source>
</evidence>
<keyword evidence="3" id="KW-0433">Leucine-rich repeat</keyword>
<dbReference type="GO" id="GO:0036158">
    <property type="term" value="P:outer dynein arm assembly"/>
    <property type="evidence" value="ECO:0007669"/>
    <property type="project" value="TreeGrafter"/>
</dbReference>
<evidence type="ECO:0000256" key="8">
    <source>
        <dbReference type="ARBA" id="ARBA00023212"/>
    </source>
</evidence>
<dbReference type="InterPro" id="IPR001611">
    <property type="entry name" value="Leu-rich_rpt"/>
</dbReference>
<dbReference type="PANTHER" id="PTHR15454:SF73">
    <property type="entry name" value="DYNEIN AXONEMAL LIGHT CHAIN 1"/>
    <property type="match status" value="1"/>
</dbReference>
<dbReference type="PANTHER" id="PTHR15454">
    <property type="entry name" value="NISCHARIN RELATED"/>
    <property type="match status" value="1"/>
</dbReference>
<comment type="similarity">
    <text evidence="10">Belongs to the dynein light chain LC1-type family.</text>
</comment>
<dbReference type="EnsemblMetazoa" id="GBRI011900-RA">
    <property type="protein sequence ID" value="GBRI011900-PA"/>
    <property type="gene ID" value="GBRI011900"/>
</dbReference>
<dbReference type="Proteomes" id="UP000091820">
    <property type="component" value="Unassembled WGS sequence"/>
</dbReference>
<dbReference type="AlphaFoldDB" id="A0A1A9WA46"/>
<evidence type="ECO:0000256" key="11">
    <source>
        <dbReference type="ARBA" id="ARBA00049760"/>
    </source>
</evidence>
<dbReference type="STRING" id="37001.A0A1A9WA46"/>
<evidence type="ECO:0000256" key="3">
    <source>
        <dbReference type="ARBA" id="ARBA00022614"/>
    </source>
</evidence>
<dbReference type="VEuPathDB" id="VectorBase:GBRI011900"/>
<dbReference type="InterPro" id="IPR032675">
    <property type="entry name" value="LRR_dom_sf"/>
</dbReference>